<evidence type="ECO:0000313" key="9">
    <source>
        <dbReference type="Proteomes" id="UP001159428"/>
    </source>
</evidence>
<dbReference type="PANTHER" id="PTHR13723">
    <property type="entry name" value="ADAMTS A DISINTEGRIN AND METALLOPROTEASE WITH THROMBOSPONDIN MOTIFS PROTEASE"/>
    <property type="match status" value="1"/>
</dbReference>
<dbReference type="Pfam" id="PF19030">
    <property type="entry name" value="TSP1_ADAMTS"/>
    <property type="match status" value="1"/>
</dbReference>
<feature type="binding site" evidence="6">
    <location>
        <position position="49"/>
    </location>
    <ligand>
        <name>Zn(2+)</name>
        <dbReference type="ChEBI" id="CHEBI:29105"/>
        <note>catalytic</note>
    </ligand>
</feature>
<dbReference type="SUPFAM" id="SSF82895">
    <property type="entry name" value="TSP-1 type 1 repeat"/>
    <property type="match status" value="1"/>
</dbReference>
<dbReference type="GO" id="GO:0004222">
    <property type="term" value="F:metalloendopeptidase activity"/>
    <property type="evidence" value="ECO:0007669"/>
    <property type="project" value="InterPro"/>
</dbReference>
<dbReference type="SMART" id="SM00209">
    <property type="entry name" value="TSP1"/>
    <property type="match status" value="1"/>
</dbReference>
<proteinExistence type="predicted"/>
<keyword evidence="6" id="KW-0862">Zinc</keyword>
<dbReference type="GO" id="GO:0046872">
    <property type="term" value="F:metal ion binding"/>
    <property type="evidence" value="ECO:0007669"/>
    <property type="project" value="UniProtKB-KW"/>
</dbReference>
<keyword evidence="2" id="KW-0964">Secreted</keyword>
<evidence type="ECO:0000256" key="4">
    <source>
        <dbReference type="ARBA" id="ARBA00023180"/>
    </source>
</evidence>
<dbReference type="Pfam" id="PF01421">
    <property type="entry name" value="Reprolysin"/>
    <property type="match status" value="1"/>
</dbReference>
<dbReference type="Gene3D" id="2.20.100.10">
    <property type="entry name" value="Thrombospondin type-1 (TSP1) repeat"/>
    <property type="match status" value="1"/>
</dbReference>
<dbReference type="InterPro" id="IPR050439">
    <property type="entry name" value="ADAMTS_ADAMTS-like"/>
</dbReference>
<evidence type="ECO:0000256" key="6">
    <source>
        <dbReference type="PROSITE-ProRule" id="PRU00276"/>
    </source>
</evidence>
<protein>
    <recommendedName>
        <fullName evidence="7">Peptidase M12B domain-containing protein</fullName>
    </recommendedName>
</protein>
<dbReference type="PRINTS" id="PR01857">
    <property type="entry name" value="ADAMTSFAMILY"/>
</dbReference>
<organism evidence="8 9">
    <name type="scientific">Pocillopora meandrina</name>
    <dbReference type="NCBI Taxonomy" id="46732"/>
    <lineage>
        <taxon>Eukaryota</taxon>
        <taxon>Metazoa</taxon>
        <taxon>Cnidaria</taxon>
        <taxon>Anthozoa</taxon>
        <taxon>Hexacorallia</taxon>
        <taxon>Scleractinia</taxon>
        <taxon>Astrocoeniina</taxon>
        <taxon>Pocilloporidae</taxon>
        <taxon>Pocillopora</taxon>
    </lineage>
</organism>
<dbReference type="InterPro" id="IPR024079">
    <property type="entry name" value="MetalloPept_cat_dom_sf"/>
</dbReference>
<dbReference type="Pfam" id="PF05986">
    <property type="entry name" value="ADAMTS_spacer1"/>
    <property type="match status" value="1"/>
</dbReference>
<comment type="caution">
    <text evidence="6">Lacks conserved residue(s) required for the propagation of feature annotation.</text>
</comment>
<dbReference type="AlphaFoldDB" id="A0AAU9XJQ3"/>
<dbReference type="PANTHER" id="PTHR13723:SF200">
    <property type="entry name" value="ADAM METALLOPEPTIDASE WITH THROMBOSPONDIN TYPE 1 MOTIF B, ISOFORM B"/>
    <property type="match status" value="1"/>
</dbReference>
<sequence>MDEDAVWKTAGPDRAVKSSANTMCRQVTASAVTDIGLGTAWYIAHGIGHNMGLDHDDDSADSADGADCPNYKYIMSSEKNTAPTSYMWSPCSRTRIQTFLNSGNRSWCLNDPPVLAHAPTLPPRNRGKLPGEIINGDQQCREAFSEDFKHASREKLRVRIMIMSVNDGSYKTAEHCGVTMVRELFSLLIQESLMAQIVESISFILTFCPTSCSDPLYVALSLTDVFPSLLSCQDPCGLYCGSGRRWRKAGNVDDGTRCSRYGLDVCIQGRCQSVGCDHELGSSVRFDRCRVCDGNGTSCVHVTGNFTEQWNKLGPRNARVIVELPVGTLNAKFKEMERTPDAIGVQNSAGQYLSKGNSRTPRKGKIFHAAGARISLSQPTTSSADELAIEGPTTASLRVVLIRNGRRGTKGVRYHYCRPLFAYETTGESSTTFEWKTSDWSPCSVSCSTGLQTRDIWCVRSDDKTPASFTACGTQKMPVKKRGCNAQACIEK</sequence>
<evidence type="ECO:0000256" key="5">
    <source>
        <dbReference type="PIRSR" id="PIRSR613273-3"/>
    </source>
</evidence>
<gene>
    <name evidence="8" type="ORF">PMEA_00024499</name>
</gene>
<keyword evidence="4" id="KW-0325">Glycoprotein</keyword>
<evidence type="ECO:0000256" key="3">
    <source>
        <dbReference type="ARBA" id="ARBA00023157"/>
    </source>
</evidence>
<dbReference type="Proteomes" id="UP001159428">
    <property type="component" value="Unassembled WGS sequence"/>
</dbReference>
<dbReference type="GO" id="GO:0030198">
    <property type="term" value="P:extracellular matrix organization"/>
    <property type="evidence" value="ECO:0007669"/>
    <property type="project" value="InterPro"/>
</dbReference>
<dbReference type="InterPro" id="IPR013273">
    <property type="entry name" value="ADAMTS/ADAMTS-like"/>
</dbReference>
<dbReference type="SUPFAM" id="SSF55486">
    <property type="entry name" value="Metalloproteases ('zincins'), catalytic domain"/>
    <property type="match status" value="1"/>
</dbReference>
<evidence type="ECO:0000313" key="8">
    <source>
        <dbReference type="EMBL" id="CAH3149785.1"/>
    </source>
</evidence>
<feature type="binding site" evidence="6">
    <location>
        <position position="45"/>
    </location>
    <ligand>
        <name>Zn(2+)</name>
        <dbReference type="ChEBI" id="CHEBI:29105"/>
        <note>catalytic</note>
    </ligand>
</feature>
<dbReference type="PROSITE" id="PS50092">
    <property type="entry name" value="TSP1"/>
    <property type="match status" value="1"/>
</dbReference>
<evidence type="ECO:0000256" key="1">
    <source>
        <dbReference type="ARBA" id="ARBA00004613"/>
    </source>
</evidence>
<dbReference type="InterPro" id="IPR001590">
    <property type="entry name" value="Peptidase_M12B"/>
</dbReference>
<dbReference type="Gene3D" id="3.40.390.10">
    <property type="entry name" value="Collagenase (Catalytic Domain)"/>
    <property type="match status" value="1"/>
</dbReference>
<dbReference type="PROSITE" id="PS50215">
    <property type="entry name" value="ADAM_MEPRO"/>
    <property type="match status" value="1"/>
</dbReference>
<feature type="domain" description="Peptidase M12B" evidence="7">
    <location>
        <begin position="40"/>
        <end position="112"/>
    </location>
</feature>
<dbReference type="EMBL" id="CALNXJ010000046">
    <property type="protein sequence ID" value="CAH3149785.1"/>
    <property type="molecule type" value="Genomic_DNA"/>
</dbReference>
<feature type="disulfide bond" evidence="5">
    <location>
        <begin position="24"/>
        <end position="108"/>
    </location>
</feature>
<dbReference type="GO" id="GO:0031012">
    <property type="term" value="C:extracellular matrix"/>
    <property type="evidence" value="ECO:0007669"/>
    <property type="project" value="TreeGrafter"/>
</dbReference>
<feature type="binding site" evidence="6">
    <location>
        <position position="55"/>
    </location>
    <ligand>
        <name>Zn(2+)</name>
        <dbReference type="ChEBI" id="CHEBI:29105"/>
        <note>catalytic</note>
    </ligand>
</feature>
<evidence type="ECO:0000256" key="2">
    <source>
        <dbReference type="ARBA" id="ARBA00022525"/>
    </source>
</evidence>
<dbReference type="GO" id="GO:0005576">
    <property type="term" value="C:extracellular region"/>
    <property type="evidence" value="ECO:0007669"/>
    <property type="project" value="UniProtKB-SubCell"/>
</dbReference>
<dbReference type="InterPro" id="IPR010294">
    <property type="entry name" value="ADAMTS_spacer1"/>
</dbReference>
<dbReference type="InterPro" id="IPR000884">
    <property type="entry name" value="TSP1_rpt"/>
</dbReference>
<accession>A0AAU9XJQ3</accession>
<keyword evidence="6" id="KW-0479">Metal-binding</keyword>
<name>A0AAU9XJQ3_9CNID</name>
<dbReference type="Gene3D" id="2.60.120.830">
    <property type="match status" value="1"/>
</dbReference>
<comment type="subcellular location">
    <subcellularLocation>
        <location evidence="1">Secreted</location>
    </subcellularLocation>
</comment>
<comment type="caution">
    <text evidence="8">The sequence shown here is derived from an EMBL/GenBank/DDBJ whole genome shotgun (WGS) entry which is preliminary data.</text>
</comment>
<dbReference type="GO" id="GO:0006508">
    <property type="term" value="P:proteolysis"/>
    <property type="evidence" value="ECO:0007669"/>
    <property type="project" value="InterPro"/>
</dbReference>
<keyword evidence="3 5" id="KW-1015">Disulfide bond</keyword>
<dbReference type="InterPro" id="IPR036383">
    <property type="entry name" value="TSP1_rpt_sf"/>
</dbReference>
<keyword evidence="9" id="KW-1185">Reference proteome</keyword>
<reference evidence="8 9" key="1">
    <citation type="submission" date="2022-05" db="EMBL/GenBank/DDBJ databases">
        <authorList>
            <consortium name="Genoscope - CEA"/>
            <person name="William W."/>
        </authorList>
    </citation>
    <scope>NUCLEOTIDE SEQUENCE [LARGE SCALE GENOMIC DNA]</scope>
</reference>
<evidence type="ECO:0000259" key="7">
    <source>
        <dbReference type="PROSITE" id="PS50215"/>
    </source>
</evidence>